<dbReference type="InParanoid" id="A0A2R6P360"/>
<name>A0A2R6P360_ACTCC</name>
<dbReference type="InterPro" id="IPR046829">
    <property type="entry name" value="Calmod_bind_C"/>
</dbReference>
<keyword evidence="4" id="KW-0238">DNA-binding</keyword>
<dbReference type="Pfam" id="PF20452">
    <property type="entry name" value="Calmod_bind_C"/>
    <property type="match status" value="1"/>
</dbReference>
<keyword evidence="5" id="KW-0010">Activator</keyword>
<dbReference type="AlphaFoldDB" id="A0A2R6P360"/>
<protein>
    <submittedName>
        <fullName evidence="12">Protein SAR DEFICIENT like</fullName>
    </submittedName>
</protein>
<keyword evidence="6" id="KW-0804">Transcription</keyword>
<comment type="similarity">
    <text evidence="2">Belongs to the plant ACBP60 protein family.</text>
</comment>
<evidence type="ECO:0000256" key="3">
    <source>
        <dbReference type="ARBA" id="ARBA00023015"/>
    </source>
</evidence>
<dbReference type="Pfam" id="PF20451">
    <property type="entry name" value="Calmod_bind_M"/>
    <property type="match status" value="1"/>
</dbReference>
<dbReference type="GO" id="GO:0005634">
    <property type="term" value="C:nucleus"/>
    <property type="evidence" value="ECO:0007669"/>
    <property type="project" value="UniProtKB-SubCell"/>
</dbReference>
<dbReference type="EMBL" id="NKQK01000029">
    <property type="protein sequence ID" value="PSR84712.1"/>
    <property type="molecule type" value="Genomic_DNA"/>
</dbReference>
<dbReference type="Pfam" id="PF07887">
    <property type="entry name" value="Calmodulin_bind"/>
    <property type="match status" value="1"/>
</dbReference>
<feature type="domain" description="Calmodulin binding protein C-terminal" evidence="11">
    <location>
        <begin position="316"/>
        <end position="375"/>
    </location>
</feature>
<evidence type="ECO:0000256" key="4">
    <source>
        <dbReference type="ARBA" id="ARBA00023125"/>
    </source>
</evidence>
<keyword evidence="3" id="KW-0805">Transcription regulation</keyword>
<evidence type="ECO:0000259" key="11">
    <source>
        <dbReference type="Pfam" id="PF20452"/>
    </source>
</evidence>
<evidence type="ECO:0000313" key="12">
    <source>
        <dbReference type="EMBL" id="PSR84712.1"/>
    </source>
</evidence>
<dbReference type="OrthoDB" id="757051at2759"/>
<comment type="subcellular location">
    <subcellularLocation>
        <location evidence="1">Nucleus</location>
    </subcellularLocation>
</comment>
<dbReference type="STRING" id="1590841.A0A2R6P360"/>
<evidence type="ECO:0000256" key="6">
    <source>
        <dbReference type="ARBA" id="ARBA00023163"/>
    </source>
</evidence>
<feature type="domain" description="Calmodulin binding protein-like N-terminal" evidence="9">
    <location>
        <begin position="87"/>
        <end position="235"/>
    </location>
</feature>
<feature type="region of interest" description="Disordered" evidence="8">
    <location>
        <begin position="1"/>
        <end position="23"/>
    </location>
</feature>
<sequence length="408" mass="46697">MAAKRYFTESEADQDQPNGKRMRTRPSFACVIGEVRTVNCVKNFFSALEPMLRRVVSEEVENGLRHVGRSLIKSPSLRIQALEPSSLQLTFMKGLSLPIFTHSKIVHTDNSSLQILLIDKVGDQWIRSSFPCPLKVEIVVLDGDFPLGDCDTWTREDFEKNIVKERTGKRPLLTGSDLIVTMRDGHACVGEIEFTDNSSWIRSRKFRLAARVVQGNNHGVRVCEAITESFVVKDHRGELYKKHHPPLLDDEVWRLEKIGKDGVFHKKLASIDINTVQEFLKMSVVEPYKLRQMLGMSEKTWDATIKHAKTCTMKNKLYICRGPNYIIFLNPICEVVKAVINGQTFPNQGVTTANQAYLENLVRDAYQNWNSLEEVDEPLNEMPLRIQGDVEEQYPNQSLLKSYQQHDF</sequence>
<evidence type="ECO:0000259" key="10">
    <source>
        <dbReference type="Pfam" id="PF20451"/>
    </source>
</evidence>
<reference evidence="12 13" key="1">
    <citation type="submission" date="2017-07" db="EMBL/GenBank/DDBJ databases">
        <title>An improved, manually edited Actinidia chinensis var. chinensis (kiwifruit) genome highlights the challenges associated with draft genomes and gene prediction in plants.</title>
        <authorList>
            <person name="Pilkington S."/>
            <person name="Crowhurst R."/>
            <person name="Hilario E."/>
            <person name="Nardozza S."/>
            <person name="Fraser L."/>
            <person name="Peng Y."/>
            <person name="Gunaseelan K."/>
            <person name="Simpson R."/>
            <person name="Tahir J."/>
            <person name="Deroles S."/>
            <person name="Templeton K."/>
            <person name="Luo Z."/>
            <person name="Davy M."/>
            <person name="Cheng C."/>
            <person name="Mcneilage M."/>
            <person name="Scaglione D."/>
            <person name="Liu Y."/>
            <person name="Zhang Q."/>
            <person name="Datson P."/>
            <person name="De Silva N."/>
            <person name="Gardiner S."/>
            <person name="Bassett H."/>
            <person name="Chagne D."/>
            <person name="Mccallum J."/>
            <person name="Dzierzon H."/>
            <person name="Deng C."/>
            <person name="Wang Y.-Y."/>
            <person name="Barron N."/>
            <person name="Manako K."/>
            <person name="Bowen J."/>
            <person name="Foster T."/>
            <person name="Erridge Z."/>
            <person name="Tiffin H."/>
            <person name="Waite C."/>
            <person name="Davies K."/>
            <person name="Grierson E."/>
            <person name="Laing W."/>
            <person name="Kirk R."/>
            <person name="Chen X."/>
            <person name="Wood M."/>
            <person name="Montefiori M."/>
            <person name="Brummell D."/>
            <person name="Schwinn K."/>
            <person name="Catanach A."/>
            <person name="Fullerton C."/>
            <person name="Li D."/>
            <person name="Meiyalaghan S."/>
            <person name="Nieuwenhuizen N."/>
            <person name="Read N."/>
            <person name="Prakash R."/>
            <person name="Hunter D."/>
            <person name="Zhang H."/>
            <person name="Mckenzie M."/>
            <person name="Knabel M."/>
            <person name="Harris A."/>
            <person name="Allan A."/>
            <person name="Chen A."/>
            <person name="Janssen B."/>
            <person name="Plunkett B."/>
            <person name="Dwamena C."/>
            <person name="Voogd C."/>
            <person name="Leif D."/>
            <person name="Lafferty D."/>
            <person name="Souleyre E."/>
            <person name="Varkonyi-Gasic E."/>
            <person name="Gambi F."/>
            <person name="Hanley J."/>
            <person name="Yao J.-L."/>
            <person name="Cheung J."/>
            <person name="David K."/>
            <person name="Warren B."/>
            <person name="Marsh K."/>
            <person name="Snowden K."/>
            <person name="Lin-Wang K."/>
            <person name="Brian L."/>
            <person name="Martinez-Sanchez M."/>
            <person name="Wang M."/>
            <person name="Ileperuma N."/>
            <person name="Macnee N."/>
            <person name="Campin R."/>
            <person name="Mcatee P."/>
            <person name="Drummond R."/>
            <person name="Espley R."/>
            <person name="Ireland H."/>
            <person name="Wu R."/>
            <person name="Atkinson R."/>
            <person name="Karunairetnam S."/>
            <person name="Bulley S."/>
            <person name="Chunkath S."/>
            <person name="Hanley Z."/>
            <person name="Storey R."/>
            <person name="Thrimawithana A."/>
            <person name="Thomson S."/>
            <person name="David C."/>
            <person name="Testolin R."/>
        </authorList>
    </citation>
    <scope>NUCLEOTIDE SEQUENCE [LARGE SCALE GENOMIC DNA]</scope>
    <source>
        <strain evidence="13">cv. Red5</strain>
        <tissue evidence="12">Young leaf</tissue>
    </source>
</reference>
<evidence type="ECO:0000256" key="7">
    <source>
        <dbReference type="ARBA" id="ARBA00023242"/>
    </source>
</evidence>
<dbReference type="PANTHER" id="PTHR31713:SF42">
    <property type="entry name" value="PROTEIN SAR DEFICIENT 1"/>
    <property type="match status" value="1"/>
</dbReference>
<dbReference type="InterPro" id="IPR046830">
    <property type="entry name" value="Calmod_bind_M"/>
</dbReference>
<dbReference type="GO" id="GO:0080142">
    <property type="term" value="P:regulation of salicylic acid biosynthetic process"/>
    <property type="evidence" value="ECO:0007669"/>
    <property type="project" value="TreeGrafter"/>
</dbReference>
<evidence type="ECO:0000259" key="9">
    <source>
        <dbReference type="Pfam" id="PF07887"/>
    </source>
</evidence>
<dbReference type="GO" id="GO:0043565">
    <property type="term" value="F:sequence-specific DNA binding"/>
    <property type="evidence" value="ECO:0007669"/>
    <property type="project" value="TreeGrafter"/>
</dbReference>
<evidence type="ECO:0000256" key="1">
    <source>
        <dbReference type="ARBA" id="ARBA00004123"/>
    </source>
</evidence>
<dbReference type="OMA" id="GMSERMW"/>
<dbReference type="GO" id="GO:0005516">
    <property type="term" value="F:calmodulin binding"/>
    <property type="evidence" value="ECO:0007669"/>
    <property type="project" value="InterPro"/>
</dbReference>
<reference evidence="13" key="2">
    <citation type="journal article" date="2018" name="BMC Genomics">
        <title>A manually annotated Actinidia chinensis var. chinensis (kiwifruit) genome highlights the challenges associated with draft genomes and gene prediction in plants.</title>
        <authorList>
            <person name="Pilkington S.M."/>
            <person name="Crowhurst R."/>
            <person name="Hilario E."/>
            <person name="Nardozza S."/>
            <person name="Fraser L."/>
            <person name="Peng Y."/>
            <person name="Gunaseelan K."/>
            <person name="Simpson R."/>
            <person name="Tahir J."/>
            <person name="Deroles S.C."/>
            <person name="Templeton K."/>
            <person name="Luo Z."/>
            <person name="Davy M."/>
            <person name="Cheng C."/>
            <person name="McNeilage M."/>
            <person name="Scaglione D."/>
            <person name="Liu Y."/>
            <person name="Zhang Q."/>
            <person name="Datson P."/>
            <person name="De Silva N."/>
            <person name="Gardiner S.E."/>
            <person name="Bassett H."/>
            <person name="Chagne D."/>
            <person name="McCallum J."/>
            <person name="Dzierzon H."/>
            <person name="Deng C."/>
            <person name="Wang Y.Y."/>
            <person name="Barron L."/>
            <person name="Manako K."/>
            <person name="Bowen J."/>
            <person name="Foster T.M."/>
            <person name="Erridge Z.A."/>
            <person name="Tiffin H."/>
            <person name="Waite C.N."/>
            <person name="Davies K.M."/>
            <person name="Grierson E.P."/>
            <person name="Laing W.A."/>
            <person name="Kirk R."/>
            <person name="Chen X."/>
            <person name="Wood M."/>
            <person name="Montefiori M."/>
            <person name="Brummell D.A."/>
            <person name="Schwinn K.E."/>
            <person name="Catanach A."/>
            <person name="Fullerton C."/>
            <person name="Li D."/>
            <person name="Meiyalaghan S."/>
            <person name="Nieuwenhuizen N."/>
            <person name="Read N."/>
            <person name="Prakash R."/>
            <person name="Hunter D."/>
            <person name="Zhang H."/>
            <person name="McKenzie M."/>
            <person name="Knabel M."/>
            <person name="Harris A."/>
            <person name="Allan A.C."/>
            <person name="Gleave A."/>
            <person name="Chen A."/>
            <person name="Janssen B.J."/>
            <person name="Plunkett B."/>
            <person name="Ampomah-Dwamena C."/>
            <person name="Voogd C."/>
            <person name="Leif D."/>
            <person name="Lafferty D."/>
            <person name="Souleyre E.J.F."/>
            <person name="Varkonyi-Gasic E."/>
            <person name="Gambi F."/>
            <person name="Hanley J."/>
            <person name="Yao J.L."/>
            <person name="Cheung J."/>
            <person name="David K.M."/>
            <person name="Warren B."/>
            <person name="Marsh K."/>
            <person name="Snowden K.C."/>
            <person name="Lin-Wang K."/>
            <person name="Brian L."/>
            <person name="Martinez-Sanchez M."/>
            <person name="Wang M."/>
            <person name="Ileperuma N."/>
            <person name="Macnee N."/>
            <person name="Campin R."/>
            <person name="McAtee P."/>
            <person name="Drummond R.S.M."/>
            <person name="Espley R.V."/>
            <person name="Ireland H.S."/>
            <person name="Wu R."/>
            <person name="Atkinson R.G."/>
            <person name="Karunairetnam S."/>
            <person name="Bulley S."/>
            <person name="Chunkath S."/>
            <person name="Hanley Z."/>
            <person name="Storey R."/>
            <person name="Thrimawithana A.H."/>
            <person name="Thomson S."/>
            <person name="David C."/>
            <person name="Testolin R."/>
            <person name="Huang H."/>
            <person name="Hellens R.P."/>
            <person name="Schaffer R.J."/>
        </authorList>
    </citation>
    <scope>NUCLEOTIDE SEQUENCE [LARGE SCALE GENOMIC DNA]</scope>
    <source>
        <strain evidence="13">cv. Red5</strain>
    </source>
</reference>
<dbReference type="FunCoup" id="A0A2R6P360">
    <property type="interactions" value="122"/>
</dbReference>
<dbReference type="GO" id="GO:0003700">
    <property type="term" value="F:DNA-binding transcription factor activity"/>
    <property type="evidence" value="ECO:0007669"/>
    <property type="project" value="TreeGrafter"/>
</dbReference>
<evidence type="ECO:0000256" key="5">
    <source>
        <dbReference type="ARBA" id="ARBA00023159"/>
    </source>
</evidence>
<organism evidence="12 13">
    <name type="scientific">Actinidia chinensis var. chinensis</name>
    <name type="common">Chinese soft-hair kiwi</name>
    <dbReference type="NCBI Taxonomy" id="1590841"/>
    <lineage>
        <taxon>Eukaryota</taxon>
        <taxon>Viridiplantae</taxon>
        <taxon>Streptophyta</taxon>
        <taxon>Embryophyta</taxon>
        <taxon>Tracheophyta</taxon>
        <taxon>Spermatophyta</taxon>
        <taxon>Magnoliopsida</taxon>
        <taxon>eudicotyledons</taxon>
        <taxon>Gunneridae</taxon>
        <taxon>Pentapetalae</taxon>
        <taxon>asterids</taxon>
        <taxon>Ericales</taxon>
        <taxon>Actinidiaceae</taxon>
        <taxon>Actinidia</taxon>
    </lineage>
</organism>
<feature type="domain" description="Calmodulin binding protein central" evidence="10">
    <location>
        <begin position="248"/>
        <end position="311"/>
    </location>
</feature>
<gene>
    <name evidence="12" type="ORF">CEY00_Acc21836</name>
</gene>
<evidence type="ECO:0000313" key="13">
    <source>
        <dbReference type="Proteomes" id="UP000241394"/>
    </source>
</evidence>
<keyword evidence="7" id="KW-0539">Nucleus</keyword>
<dbReference type="PANTHER" id="PTHR31713">
    <property type="entry name" value="OS02G0177800 PROTEIN"/>
    <property type="match status" value="1"/>
</dbReference>
<proteinExistence type="inferred from homology"/>
<dbReference type="Gramene" id="PSR84712">
    <property type="protein sequence ID" value="PSR84712"/>
    <property type="gene ID" value="CEY00_Acc21836"/>
</dbReference>
<keyword evidence="13" id="KW-1185">Reference proteome</keyword>
<dbReference type="InterPro" id="IPR012416">
    <property type="entry name" value="CBP60"/>
</dbReference>
<accession>A0A2R6P360</accession>
<evidence type="ECO:0000256" key="2">
    <source>
        <dbReference type="ARBA" id="ARBA00007214"/>
    </source>
</evidence>
<evidence type="ECO:0000256" key="8">
    <source>
        <dbReference type="SAM" id="MobiDB-lite"/>
    </source>
</evidence>
<dbReference type="InterPro" id="IPR046831">
    <property type="entry name" value="Calmodulin_bind_N"/>
</dbReference>
<comment type="caution">
    <text evidence="12">The sequence shown here is derived from an EMBL/GenBank/DDBJ whole genome shotgun (WGS) entry which is preliminary data.</text>
</comment>
<dbReference type="Proteomes" id="UP000241394">
    <property type="component" value="Chromosome LG29"/>
</dbReference>